<dbReference type="EMBL" id="BSDR01000001">
    <property type="protein sequence ID" value="GLI34731.1"/>
    <property type="molecule type" value="Genomic_DNA"/>
</dbReference>
<gene>
    <name evidence="1" type="ORF">DAMNIGENAA_21640</name>
</gene>
<reference evidence="1" key="1">
    <citation type="submission" date="2022-12" db="EMBL/GenBank/DDBJ databases">
        <title>Reference genome sequencing for broad-spectrum identification of bacterial and archaeal isolates by mass spectrometry.</title>
        <authorList>
            <person name="Sekiguchi Y."/>
            <person name="Tourlousse D.M."/>
        </authorList>
    </citation>
    <scope>NUCLEOTIDE SEQUENCE</scope>
    <source>
        <strain evidence="1">ASRB1</strain>
    </source>
</reference>
<comment type="caution">
    <text evidence="1">The sequence shown here is derived from an EMBL/GenBank/DDBJ whole genome shotgun (WGS) entry which is preliminary data.</text>
</comment>
<evidence type="ECO:0000313" key="2">
    <source>
        <dbReference type="Proteomes" id="UP001144372"/>
    </source>
</evidence>
<sequence>MRGCQSLRRQIAGQIREEILRLCIQENGGMREKERFRFLEWNHEVVTRIQLELRLGRPVPTQGEAFRGEAG</sequence>
<dbReference type="AlphaFoldDB" id="A0A9W6FTY2"/>
<protein>
    <submittedName>
        <fullName evidence="1">Uncharacterized protein</fullName>
    </submittedName>
</protein>
<dbReference type="Proteomes" id="UP001144372">
    <property type="component" value="Unassembled WGS sequence"/>
</dbReference>
<proteinExistence type="predicted"/>
<keyword evidence="2" id="KW-1185">Reference proteome</keyword>
<evidence type="ECO:0000313" key="1">
    <source>
        <dbReference type="EMBL" id="GLI34731.1"/>
    </source>
</evidence>
<accession>A0A9W6FTY2</accession>
<name>A0A9W6FTY2_9BACT</name>
<organism evidence="1 2">
    <name type="scientific">Desulforhabdus amnigena</name>
    <dbReference type="NCBI Taxonomy" id="40218"/>
    <lineage>
        <taxon>Bacteria</taxon>
        <taxon>Pseudomonadati</taxon>
        <taxon>Thermodesulfobacteriota</taxon>
        <taxon>Syntrophobacteria</taxon>
        <taxon>Syntrophobacterales</taxon>
        <taxon>Syntrophobacteraceae</taxon>
        <taxon>Desulforhabdus</taxon>
    </lineage>
</organism>